<comment type="subcellular location">
    <subcellularLocation>
        <location evidence="2 15">Cytoplasm</location>
    </subcellularLocation>
</comment>
<evidence type="ECO:0000256" key="10">
    <source>
        <dbReference type="ARBA" id="ARBA00022840"/>
    </source>
</evidence>
<keyword evidence="12 15" id="KW-0030">Aminoacyl-tRNA synthetase</keyword>
<evidence type="ECO:0000256" key="9">
    <source>
        <dbReference type="ARBA" id="ARBA00022833"/>
    </source>
</evidence>
<evidence type="ECO:0000256" key="1">
    <source>
        <dbReference type="ARBA" id="ARBA00001947"/>
    </source>
</evidence>
<evidence type="ECO:0000256" key="12">
    <source>
        <dbReference type="ARBA" id="ARBA00023146"/>
    </source>
</evidence>
<dbReference type="EC" id="6.1.1.5" evidence="15"/>
<evidence type="ECO:0000256" key="14">
    <source>
        <dbReference type="ARBA" id="ARBA00048359"/>
    </source>
</evidence>
<dbReference type="Gene3D" id="3.40.50.620">
    <property type="entry name" value="HUPs"/>
    <property type="match status" value="2"/>
</dbReference>
<dbReference type="InterPro" id="IPR013155">
    <property type="entry name" value="M/V/L/I-tRNA-synth_anticd-bd"/>
</dbReference>
<dbReference type="InterPro" id="IPR009080">
    <property type="entry name" value="tRNAsynth_Ia_anticodon-bd"/>
</dbReference>
<name>A0A518BLN8_9BACT</name>
<gene>
    <name evidence="15 19" type="primary">ileS</name>
    <name evidence="19" type="ORF">Pla133_29760</name>
</gene>
<comment type="domain">
    <text evidence="15">IleRS has two distinct active sites: one for aminoacylation and one for editing. The misactivated valine is translocated from the active site to the editing site, which sterically excludes the correctly activated isoleucine. The single editing site contains two valyl binding pockets, one specific for each substrate (Val-AMP or Val-tRNA(Ile)).</text>
</comment>
<dbReference type="InterPro" id="IPR023586">
    <property type="entry name" value="Ile-tRNA-ligase_type2"/>
</dbReference>
<keyword evidence="11 15" id="KW-0648">Protein biosynthesis</keyword>
<evidence type="ECO:0000256" key="4">
    <source>
        <dbReference type="ARBA" id="ARBA00011245"/>
    </source>
</evidence>
<keyword evidence="5 15" id="KW-0963">Cytoplasm</keyword>
<feature type="short sequence motif" description="'HIGH' region" evidence="15">
    <location>
        <begin position="63"/>
        <end position="73"/>
    </location>
</feature>
<dbReference type="GO" id="GO:0005524">
    <property type="term" value="F:ATP binding"/>
    <property type="evidence" value="ECO:0007669"/>
    <property type="project" value="UniProtKB-UniRule"/>
</dbReference>
<dbReference type="GO" id="GO:0004822">
    <property type="term" value="F:isoleucine-tRNA ligase activity"/>
    <property type="evidence" value="ECO:0007669"/>
    <property type="project" value="UniProtKB-UniRule"/>
</dbReference>
<evidence type="ECO:0000313" key="20">
    <source>
        <dbReference type="Proteomes" id="UP000316921"/>
    </source>
</evidence>
<dbReference type="SUPFAM" id="SSF50677">
    <property type="entry name" value="ValRS/IleRS/LeuRS editing domain"/>
    <property type="match status" value="1"/>
</dbReference>
<sequence length="1067" mass="121191">MSEPDSNAPATPYPKVDSQADFPAIEKRVLERWKRDRTFEASVENRPAGERGQNEFVFYDGPPFANGMPHFGHLLTSYAKDVVPRYQTMRGRRVERRFGWDCHGLPAEMHAEKQLGVSGRQAILEYGIDRFNAFCRESVLTYTQEWRDYVARAGRWVSFDNEYRTMDLSYMESVLWAFKQLYDKGLVYEGHRVLPYSWAAETPVSNFETRMDNSYRERDDPALTVLFPLEVRDGDPGPLNLLVWTTTPWTLPSNLAAAVGPQIEYAILEVERDGAKQLVVIGAAARAKYAKELGEAREVGTLTGAELVGRAYTPPFDYFVGREKCHVILGAEFVDTEEGTGVVHLAPGFGEDDQRVCEEHGIELVCPVDEKGRFTAEVADYVGQNVLAANKPIAQDLKARGLVLRHEQYRHNYPHCWRTDEPLIYRAMSSWYVRVTDFRERMVQLNQEIHWIPEHIRDGQFGRWLEGARDWSISRNRFFGTPIPIWRSDDPTYPRVDVYGSIAELEADFGVKITDLHRPMIDELTRPNPDDPSGKSTMRRVEDVLDVWFDSGSMPFAQVHYPFENKEWFEDHFPADFICEYVAQTRGWFYTLVVLATALFDRPPFKNVICHGIVVAEDGRKLSKRLKNYPDLEASYDKYGSDALRWHLMSSPVLRGGDLAISQTGDEFADVVRLALLPIWSAYSFFTMYANADGVRAVERANQEGTLDRYALIKLRDLIESVESCMDAYDIAGACDRVRSFMDALNNWYIRRSRPRFWASNPSQEKQDAYDTLYTCLINLCRVAAPLLPFLTDEIHRGLCRGESVHLEDWPSASQLPDDFEFMHDMDRVRVACSAALSLREAHRRRIRLPLPMLTIAGPGCERLRPFIDLVRDEVNVKELVLDEDASQLARPLLKVKSRVVGPKVGKDMKAVLAAAEAGSWVLQDDGRVQVGEHRLEPGVDFVLALTAVDGLKGIAIEQLPEYNAVVALDVRTTPELEREGLARDAVRLLQQLRKDLDLEINTRVDVRYMAQGEQARALEEFGDYVAEQVLAESLEASGSDGPAGGDWRSVDWPGEGKACLAIRARG</sequence>
<evidence type="ECO:0000256" key="6">
    <source>
        <dbReference type="ARBA" id="ARBA00022598"/>
    </source>
</evidence>
<feature type="binding site" evidence="15">
    <location>
        <position position="624"/>
    </location>
    <ligand>
        <name>ATP</name>
        <dbReference type="ChEBI" id="CHEBI:30616"/>
    </ligand>
</feature>
<dbReference type="GO" id="GO:0000049">
    <property type="term" value="F:tRNA binding"/>
    <property type="evidence" value="ECO:0007669"/>
    <property type="project" value="InterPro"/>
</dbReference>
<reference evidence="19 20" key="1">
    <citation type="submission" date="2019-02" db="EMBL/GenBank/DDBJ databases">
        <title>Deep-cultivation of Planctomycetes and their phenomic and genomic characterization uncovers novel biology.</title>
        <authorList>
            <person name="Wiegand S."/>
            <person name="Jogler M."/>
            <person name="Boedeker C."/>
            <person name="Pinto D."/>
            <person name="Vollmers J."/>
            <person name="Rivas-Marin E."/>
            <person name="Kohn T."/>
            <person name="Peeters S.H."/>
            <person name="Heuer A."/>
            <person name="Rast P."/>
            <person name="Oberbeckmann S."/>
            <person name="Bunk B."/>
            <person name="Jeske O."/>
            <person name="Meyerdierks A."/>
            <person name="Storesund J.E."/>
            <person name="Kallscheuer N."/>
            <person name="Luecker S."/>
            <person name="Lage O.M."/>
            <person name="Pohl T."/>
            <person name="Merkel B.J."/>
            <person name="Hornburger P."/>
            <person name="Mueller R.-W."/>
            <person name="Bruemmer F."/>
            <person name="Labrenz M."/>
            <person name="Spormann A.M."/>
            <person name="Op den Camp H."/>
            <person name="Overmann J."/>
            <person name="Amann R."/>
            <person name="Jetten M.S.M."/>
            <person name="Mascher T."/>
            <person name="Medema M.H."/>
            <person name="Devos D.P."/>
            <person name="Kaster A.-K."/>
            <person name="Ovreas L."/>
            <person name="Rohde M."/>
            <person name="Galperin M.Y."/>
            <person name="Jogler C."/>
        </authorList>
    </citation>
    <scope>NUCLEOTIDE SEQUENCE [LARGE SCALE GENOMIC DNA]</scope>
    <source>
        <strain evidence="19 20">Pla133</strain>
    </source>
</reference>
<comment type="similarity">
    <text evidence="3 15">Belongs to the class-I aminoacyl-tRNA synthetase family. IleS type 2 subfamily.</text>
</comment>
<feature type="domain" description="Methionyl/Valyl/Leucyl/Isoleucyl-tRNA synthetase anticodon-binding" evidence="18">
    <location>
        <begin position="708"/>
        <end position="843"/>
    </location>
</feature>
<dbReference type="GO" id="GO:0006428">
    <property type="term" value="P:isoleucyl-tRNA aminoacylation"/>
    <property type="evidence" value="ECO:0007669"/>
    <property type="project" value="UniProtKB-UniRule"/>
</dbReference>
<feature type="region of interest" description="Disordered" evidence="16">
    <location>
        <begin position="1"/>
        <end position="20"/>
    </location>
</feature>
<dbReference type="InterPro" id="IPR002301">
    <property type="entry name" value="Ile-tRNA-ligase"/>
</dbReference>
<comment type="function">
    <text evidence="13 15">Catalyzes the attachment of isoleucine to tRNA(Ile). As IleRS can inadvertently accommodate and process structurally similar amino acids such as valine, to avoid such errors it has two additional distinct tRNA(Ile)-dependent editing activities. One activity is designated as 'pretransfer' editing and involves the hydrolysis of activated Val-AMP. The other activity is designated 'posttransfer' editing and involves deacylation of mischarged Val-tRNA(Ile).</text>
</comment>
<organism evidence="19 20">
    <name type="scientific">Engelhardtia mirabilis</name>
    <dbReference type="NCBI Taxonomy" id="2528011"/>
    <lineage>
        <taxon>Bacteria</taxon>
        <taxon>Pseudomonadati</taxon>
        <taxon>Planctomycetota</taxon>
        <taxon>Planctomycetia</taxon>
        <taxon>Planctomycetia incertae sedis</taxon>
        <taxon>Engelhardtia</taxon>
    </lineage>
</organism>
<accession>A0A518BLN8</accession>
<protein>
    <recommendedName>
        <fullName evidence="15">Isoleucine--tRNA ligase</fullName>
        <ecNumber evidence="15">6.1.1.5</ecNumber>
    </recommendedName>
    <alternativeName>
        <fullName evidence="15">Isoleucyl-tRNA synthetase</fullName>
        <shortName evidence="15">IleRS</shortName>
    </alternativeName>
</protein>
<dbReference type="Proteomes" id="UP000316921">
    <property type="component" value="Chromosome"/>
</dbReference>
<evidence type="ECO:0000256" key="13">
    <source>
        <dbReference type="ARBA" id="ARBA00025217"/>
    </source>
</evidence>
<dbReference type="PANTHER" id="PTHR42780">
    <property type="entry name" value="SOLEUCYL-TRNA SYNTHETASE"/>
    <property type="match status" value="1"/>
</dbReference>
<evidence type="ECO:0000256" key="2">
    <source>
        <dbReference type="ARBA" id="ARBA00004496"/>
    </source>
</evidence>
<dbReference type="Pfam" id="PF19302">
    <property type="entry name" value="DUF5915"/>
    <property type="match status" value="1"/>
</dbReference>
<dbReference type="Pfam" id="PF08264">
    <property type="entry name" value="Anticodon_1"/>
    <property type="match status" value="1"/>
</dbReference>
<dbReference type="AlphaFoldDB" id="A0A518BLN8"/>
<feature type="domain" description="Aminoacyl-tRNA synthetase class Ia" evidence="17">
    <location>
        <begin position="29"/>
        <end position="655"/>
    </location>
</feature>
<dbReference type="Pfam" id="PF00133">
    <property type="entry name" value="tRNA-synt_1"/>
    <property type="match status" value="1"/>
</dbReference>
<keyword evidence="20" id="KW-1185">Reference proteome</keyword>
<evidence type="ECO:0000313" key="19">
    <source>
        <dbReference type="EMBL" id="QDU67887.1"/>
    </source>
</evidence>
<dbReference type="CDD" id="cd07961">
    <property type="entry name" value="Anticodon_Ia_Ile_ABEc"/>
    <property type="match status" value="1"/>
</dbReference>
<dbReference type="GO" id="GO:0002161">
    <property type="term" value="F:aminoacyl-tRNA deacylase activity"/>
    <property type="evidence" value="ECO:0007669"/>
    <property type="project" value="InterPro"/>
</dbReference>
<dbReference type="EMBL" id="CP036287">
    <property type="protein sequence ID" value="QDU67887.1"/>
    <property type="molecule type" value="Genomic_DNA"/>
</dbReference>
<keyword evidence="9 15" id="KW-0862">Zinc</keyword>
<dbReference type="Gene3D" id="1.10.730.10">
    <property type="entry name" value="Isoleucyl-tRNA Synthetase, Domain 1"/>
    <property type="match status" value="1"/>
</dbReference>
<evidence type="ECO:0000256" key="16">
    <source>
        <dbReference type="SAM" id="MobiDB-lite"/>
    </source>
</evidence>
<evidence type="ECO:0000256" key="7">
    <source>
        <dbReference type="ARBA" id="ARBA00022723"/>
    </source>
</evidence>
<feature type="short sequence motif" description="'KMSKS' region" evidence="15">
    <location>
        <begin position="621"/>
        <end position="625"/>
    </location>
</feature>
<keyword evidence="8 15" id="KW-0547">Nucleotide-binding</keyword>
<evidence type="ECO:0000256" key="15">
    <source>
        <dbReference type="HAMAP-Rule" id="MF_02003"/>
    </source>
</evidence>
<keyword evidence="7 15" id="KW-0479">Metal-binding</keyword>
<dbReference type="FunFam" id="3.40.50.620:FF:000075">
    <property type="entry name" value="Isoleucine--tRNA ligase"/>
    <property type="match status" value="1"/>
</dbReference>
<evidence type="ECO:0000256" key="8">
    <source>
        <dbReference type="ARBA" id="ARBA00022741"/>
    </source>
</evidence>
<comment type="catalytic activity">
    <reaction evidence="14 15">
        <text>tRNA(Ile) + L-isoleucine + ATP = L-isoleucyl-tRNA(Ile) + AMP + diphosphate</text>
        <dbReference type="Rhea" id="RHEA:11060"/>
        <dbReference type="Rhea" id="RHEA-COMP:9666"/>
        <dbReference type="Rhea" id="RHEA-COMP:9695"/>
        <dbReference type="ChEBI" id="CHEBI:30616"/>
        <dbReference type="ChEBI" id="CHEBI:33019"/>
        <dbReference type="ChEBI" id="CHEBI:58045"/>
        <dbReference type="ChEBI" id="CHEBI:78442"/>
        <dbReference type="ChEBI" id="CHEBI:78528"/>
        <dbReference type="ChEBI" id="CHEBI:456215"/>
        <dbReference type="EC" id="6.1.1.5"/>
    </reaction>
</comment>
<comment type="cofactor">
    <cofactor evidence="1 15">
        <name>Zn(2+)</name>
        <dbReference type="ChEBI" id="CHEBI:29105"/>
    </cofactor>
</comment>
<dbReference type="InterPro" id="IPR033709">
    <property type="entry name" value="Anticodon_Ile_ABEc"/>
</dbReference>
<evidence type="ECO:0000259" key="18">
    <source>
        <dbReference type="Pfam" id="PF08264"/>
    </source>
</evidence>
<keyword evidence="6 15" id="KW-0436">Ligase</keyword>
<dbReference type="GO" id="GO:0008270">
    <property type="term" value="F:zinc ion binding"/>
    <property type="evidence" value="ECO:0007669"/>
    <property type="project" value="UniProtKB-UniRule"/>
</dbReference>
<dbReference type="InterPro" id="IPR009008">
    <property type="entry name" value="Val/Leu/Ile-tRNA-synth_edit"/>
</dbReference>
<dbReference type="GO" id="GO:0005737">
    <property type="term" value="C:cytoplasm"/>
    <property type="evidence" value="ECO:0007669"/>
    <property type="project" value="UniProtKB-SubCell"/>
</dbReference>
<keyword evidence="10 15" id="KW-0067">ATP-binding</keyword>
<dbReference type="RefSeq" id="WP_145066441.1">
    <property type="nucleotide sequence ID" value="NZ_CP036287.1"/>
</dbReference>
<proteinExistence type="inferred from homology"/>
<dbReference type="CDD" id="cd00818">
    <property type="entry name" value="IleRS_core"/>
    <property type="match status" value="1"/>
</dbReference>
<evidence type="ECO:0000256" key="3">
    <source>
        <dbReference type="ARBA" id="ARBA00007078"/>
    </source>
</evidence>
<dbReference type="KEGG" id="pbap:Pla133_29760"/>
<dbReference type="PANTHER" id="PTHR42780:SF1">
    <property type="entry name" value="ISOLEUCINE--TRNA LIGASE, CYTOPLASMIC"/>
    <property type="match status" value="1"/>
</dbReference>
<evidence type="ECO:0000256" key="11">
    <source>
        <dbReference type="ARBA" id="ARBA00022917"/>
    </source>
</evidence>
<dbReference type="PRINTS" id="PR00984">
    <property type="entry name" value="TRNASYNTHILE"/>
</dbReference>
<comment type="subunit">
    <text evidence="4 15">Monomer.</text>
</comment>
<dbReference type="NCBIfam" id="TIGR00392">
    <property type="entry name" value="ileS"/>
    <property type="match status" value="1"/>
</dbReference>
<dbReference type="HAMAP" id="MF_02003">
    <property type="entry name" value="Ile_tRNA_synth_type2"/>
    <property type="match status" value="1"/>
</dbReference>
<dbReference type="InterPro" id="IPR002300">
    <property type="entry name" value="aa-tRNA-synth_Ia"/>
</dbReference>
<dbReference type="FunFam" id="3.40.50.620:FF:000063">
    <property type="entry name" value="Isoleucine--tRNA ligase"/>
    <property type="match status" value="1"/>
</dbReference>
<evidence type="ECO:0000256" key="5">
    <source>
        <dbReference type="ARBA" id="ARBA00022490"/>
    </source>
</evidence>
<evidence type="ECO:0000259" key="17">
    <source>
        <dbReference type="Pfam" id="PF00133"/>
    </source>
</evidence>
<dbReference type="SUPFAM" id="SSF47323">
    <property type="entry name" value="Anticodon-binding domain of a subclass of class I aminoacyl-tRNA synthetases"/>
    <property type="match status" value="1"/>
</dbReference>
<dbReference type="InterPro" id="IPR014729">
    <property type="entry name" value="Rossmann-like_a/b/a_fold"/>
</dbReference>
<dbReference type="SUPFAM" id="SSF52374">
    <property type="entry name" value="Nucleotidylyl transferase"/>
    <property type="match status" value="1"/>
</dbReference>